<organism evidence="2 3">
    <name type="scientific">Dipteronia sinensis</name>
    <dbReference type="NCBI Taxonomy" id="43782"/>
    <lineage>
        <taxon>Eukaryota</taxon>
        <taxon>Viridiplantae</taxon>
        <taxon>Streptophyta</taxon>
        <taxon>Embryophyta</taxon>
        <taxon>Tracheophyta</taxon>
        <taxon>Spermatophyta</taxon>
        <taxon>Magnoliopsida</taxon>
        <taxon>eudicotyledons</taxon>
        <taxon>Gunneridae</taxon>
        <taxon>Pentapetalae</taxon>
        <taxon>rosids</taxon>
        <taxon>malvids</taxon>
        <taxon>Sapindales</taxon>
        <taxon>Sapindaceae</taxon>
        <taxon>Hippocastanoideae</taxon>
        <taxon>Acereae</taxon>
        <taxon>Dipteronia</taxon>
    </lineage>
</organism>
<evidence type="ECO:0008006" key="4">
    <source>
        <dbReference type="Google" id="ProtNLM"/>
    </source>
</evidence>
<dbReference type="Proteomes" id="UP001281410">
    <property type="component" value="Unassembled WGS sequence"/>
</dbReference>
<dbReference type="EMBL" id="JANJYJ010000004">
    <property type="protein sequence ID" value="KAK3217696.1"/>
    <property type="molecule type" value="Genomic_DNA"/>
</dbReference>
<dbReference type="PANTHER" id="PTHR19446">
    <property type="entry name" value="REVERSE TRANSCRIPTASES"/>
    <property type="match status" value="1"/>
</dbReference>
<reference evidence="2" key="1">
    <citation type="journal article" date="2023" name="Plant J.">
        <title>Genome sequences and population genomics provide insights into the demographic history, inbreeding, and mutation load of two 'living fossil' tree species of Dipteronia.</title>
        <authorList>
            <person name="Feng Y."/>
            <person name="Comes H.P."/>
            <person name="Chen J."/>
            <person name="Zhu S."/>
            <person name="Lu R."/>
            <person name="Zhang X."/>
            <person name="Li P."/>
            <person name="Qiu J."/>
            <person name="Olsen K.M."/>
            <person name="Qiu Y."/>
        </authorList>
    </citation>
    <scope>NUCLEOTIDE SEQUENCE</scope>
    <source>
        <strain evidence="2">NBL</strain>
    </source>
</reference>
<feature type="transmembrane region" description="Helical" evidence="1">
    <location>
        <begin position="406"/>
        <end position="429"/>
    </location>
</feature>
<evidence type="ECO:0000313" key="3">
    <source>
        <dbReference type="Proteomes" id="UP001281410"/>
    </source>
</evidence>
<feature type="transmembrane region" description="Helical" evidence="1">
    <location>
        <begin position="282"/>
        <end position="312"/>
    </location>
</feature>
<proteinExistence type="predicted"/>
<gene>
    <name evidence="2" type="ORF">Dsin_011666</name>
</gene>
<keyword evidence="1" id="KW-1133">Transmembrane helix</keyword>
<evidence type="ECO:0000256" key="1">
    <source>
        <dbReference type="SAM" id="Phobius"/>
    </source>
</evidence>
<feature type="transmembrane region" description="Helical" evidence="1">
    <location>
        <begin position="373"/>
        <end position="394"/>
    </location>
</feature>
<keyword evidence="1" id="KW-0812">Transmembrane</keyword>
<feature type="transmembrane region" description="Helical" evidence="1">
    <location>
        <begin position="333"/>
        <end position="353"/>
    </location>
</feature>
<comment type="caution">
    <text evidence="2">The sequence shown here is derived from an EMBL/GenBank/DDBJ whole genome shotgun (WGS) entry which is preliminary data.</text>
</comment>
<sequence length="454" mass="52393">MSDQGFSEELFLVKSIVYHDLDVLLSRNECFYRDQSRVKWLQNGDRNSTFFYASIWWQQYRKTLSTILINGVLSNDRLVIRDHIVCYYSAFFSSDSSKVGYDFLMVDVVISNMVTVDENCFLIDIPSAEDIHDTGFPMDTSSTLGLDGFSGKLYQHCWEVVDGDVILALQDFFSSRTIFPSLNSSFIVLLPKLRDLISIDQYRHIVLSNFLFKISSNILADHLARITARIVSLYQFGFVRDRHIEDCISLASDCMNVLHKKCYMGHLAMQIDIRKAFNTLDWFFLGGVLQAFGFFFVFLGWIGSIMISLKLSVLVNGYQRVISIVLEESVREILFPLFCLVSWLTGANLPSFWLVHFSCPDWEIAVFGWHADWIVTFFFYLRVLLFGGFPWRIVYAESSFIWLPDAVFVGLVVSWLTIFFSGVPLRLLFRRLSSLLSSGVFRLTRGVLSSRKPW</sequence>
<evidence type="ECO:0000313" key="2">
    <source>
        <dbReference type="EMBL" id="KAK3217696.1"/>
    </source>
</evidence>
<keyword evidence="3" id="KW-1185">Reference proteome</keyword>
<name>A0AAE0AGU7_9ROSI</name>
<keyword evidence="1" id="KW-0472">Membrane</keyword>
<dbReference type="AlphaFoldDB" id="A0AAE0AGU7"/>
<accession>A0AAE0AGU7</accession>
<protein>
    <recommendedName>
        <fullName evidence="4">Reverse transcriptase domain-containing protein</fullName>
    </recommendedName>
</protein>